<proteinExistence type="predicted"/>
<keyword evidence="2" id="KW-1185">Reference proteome</keyword>
<reference evidence="1 2" key="1">
    <citation type="submission" date="2024-01" db="EMBL/GenBank/DDBJ databases">
        <title>The genomes of 5 underutilized Papilionoideae crops provide insights into root nodulation and disease resistanc.</title>
        <authorList>
            <person name="Jiang F."/>
        </authorList>
    </citation>
    <scope>NUCLEOTIDE SEQUENCE [LARGE SCALE GENOMIC DNA]</scope>
    <source>
        <strain evidence="1">JINMINGXINNONG_FW02</strain>
        <tissue evidence="1">Leaves</tissue>
    </source>
</reference>
<dbReference type="Proteomes" id="UP001374584">
    <property type="component" value="Unassembled WGS sequence"/>
</dbReference>
<organism evidence="1 2">
    <name type="scientific">Phaseolus coccineus</name>
    <name type="common">Scarlet runner bean</name>
    <name type="synonym">Phaseolus multiflorus</name>
    <dbReference type="NCBI Taxonomy" id="3886"/>
    <lineage>
        <taxon>Eukaryota</taxon>
        <taxon>Viridiplantae</taxon>
        <taxon>Streptophyta</taxon>
        <taxon>Embryophyta</taxon>
        <taxon>Tracheophyta</taxon>
        <taxon>Spermatophyta</taxon>
        <taxon>Magnoliopsida</taxon>
        <taxon>eudicotyledons</taxon>
        <taxon>Gunneridae</taxon>
        <taxon>Pentapetalae</taxon>
        <taxon>rosids</taxon>
        <taxon>fabids</taxon>
        <taxon>Fabales</taxon>
        <taxon>Fabaceae</taxon>
        <taxon>Papilionoideae</taxon>
        <taxon>50 kb inversion clade</taxon>
        <taxon>NPAAA clade</taxon>
        <taxon>indigoferoid/millettioid clade</taxon>
        <taxon>Phaseoleae</taxon>
        <taxon>Phaseolus</taxon>
    </lineage>
</organism>
<evidence type="ECO:0000313" key="2">
    <source>
        <dbReference type="Proteomes" id="UP001374584"/>
    </source>
</evidence>
<evidence type="ECO:0000313" key="1">
    <source>
        <dbReference type="EMBL" id="KAK7374850.1"/>
    </source>
</evidence>
<sequence>MSTWHYDEREQNTEGTAPPQALSLIPIVFPLLATRSCLRSKVLLKLHYLAWYPCGFCCGRFEVKASR</sequence>
<dbReference type="EMBL" id="JAYMYR010000003">
    <property type="protein sequence ID" value="KAK7374850.1"/>
    <property type="molecule type" value="Genomic_DNA"/>
</dbReference>
<gene>
    <name evidence="1" type="ORF">VNO80_08293</name>
</gene>
<protein>
    <submittedName>
        <fullName evidence="1">Uncharacterized protein</fullName>
    </submittedName>
</protein>
<comment type="caution">
    <text evidence="1">The sequence shown here is derived from an EMBL/GenBank/DDBJ whole genome shotgun (WGS) entry which is preliminary data.</text>
</comment>
<name>A0AAN9NKM8_PHACN</name>
<accession>A0AAN9NKM8</accession>
<dbReference type="AlphaFoldDB" id="A0AAN9NKM8"/>